<evidence type="ECO:0000256" key="14">
    <source>
        <dbReference type="ARBA" id="ARBA00022753"/>
    </source>
</evidence>
<evidence type="ECO:0000256" key="8">
    <source>
        <dbReference type="ARBA" id="ARBA00008941"/>
    </source>
</evidence>
<dbReference type="Proteomes" id="UP000694416">
    <property type="component" value="Unplaced"/>
</dbReference>
<dbReference type="EC" id="2.7.1.67" evidence="29"/>
<evidence type="ECO:0000256" key="17">
    <source>
        <dbReference type="ARBA" id="ARBA00023018"/>
    </source>
</evidence>
<feature type="compositionally biased region" description="Basic and acidic residues" evidence="30">
    <location>
        <begin position="53"/>
        <end position="66"/>
    </location>
</feature>
<dbReference type="Pfam" id="PF00454">
    <property type="entry name" value="PI3_PI4_kinase"/>
    <property type="match status" value="2"/>
</dbReference>
<dbReference type="GO" id="GO:0005739">
    <property type="term" value="C:mitochondrion"/>
    <property type="evidence" value="ECO:0007669"/>
    <property type="project" value="UniProtKB-SubCell"/>
</dbReference>
<dbReference type="GO" id="GO:0005765">
    <property type="term" value="C:lysosomal membrane"/>
    <property type="evidence" value="ECO:0007669"/>
    <property type="project" value="TreeGrafter"/>
</dbReference>
<evidence type="ECO:0000256" key="26">
    <source>
        <dbReference type="ARBA" id="ARBA00034102"/>
    </source>
</evidence>
<evidence type="ECO:0000313" key="32">
    <source>
        <dbReference type="Ensembl" id="ENSPTEP00000031379.1"/>
    </source>
</evidence>
<keyword evidence="23" id="KW-0966">Cell projection</keyword>
<name>A0A8C9I5F1_9PRIM</name>
<dbReference type="GO" id="GO:0005768">
    <property type="term" value="C:endosome"/>
    <property type="evidence" value="ECO:0007669"/>
    <property type="project" value="UniProtKB-SubCell"/>
</dbReference>
<evidence type="ECO:0000256" key="16">
    <source>
        <dbReference type="ARBA" id="ARBA00022840"/>
    </source>
</evidence>
<protein>
    <recommendedName>
        <fullName evidence="29">Phosphatidylinositol 4-kinase type 2</fullName>
        <ecNumber evidence="29">2.7.1.67</ecNumber>
    </recommendedName>
</protein>
<evidence type="ECO:0000256" key="4">
    <source>
        <dbReference type="ARBA" id="ARBA00004279"/>
    </source>
</evidence>
<keyword evidence="25" id="KW-0968">Cytoplasmic vesicle</keyword>
<evidence type="ECO:0000256" key="9">
    <source>
        <dbReference type="ARBA" id="ARBA00022475"/>
    </source>
</evidence>
<dbReference type="GO" id="GO:0046854">
    <property type="term" value="P:phosphatidylinositol phosphate biosynthetic process"/>
    <property type="evidence" value="ECO:0007669"/>
    <property type="project" value="UniProtKB-UniRule"/>
</dbReference>
<evidence type="ECO:0000256" key="6">
    <source>
        <dbReference type="ARBA" id="ARBA00004484"/>
    </source>
</evidence>
<evidence type="ECO:0000256" key="24">
    <source>
        <dbReference type="ARBA" id="ARBA00023288"/>
    </source>
</evidence>
<keyword evidence="18" id="KW-0333">Golgi apparatus</keyword>
<evidence type="ECO:0000256" key="21">
    <source>
        <dbReference type="ARBA" id="ARBA00023136"/>
    </source>
</evidence>
<accession>A0A8C9I5F1</accession>
<evidence type="ECO:0000256" key="30">
    <source>
        <dbReference type="SAM" id="MobiDB-lite"/>
    </source>
</evidence>
<evidence type="ECO:0000256" key="3">
    <source>
        <dbReference type="ARBA" id="ARBA00004177"/>
    </source>
</evidence>
<dbReference type="GO" id="GO:0045121">
    <property type="term" value="C:membrane raft"/>
    <property type="evidence" value="ECO:0007669"/>
    <property type="project" value="UniProtKB-SubCell"/>
</dbReference>
<evidence type="ECO:0000259" key="31">
    <source>
        <dbReference type="PROSITE" id="PS50290"/>
    </source>
</evidence>
<keyword evidence="19" id="KW-0443">Lipid metabolism</keyword>
<dbReference type="Ensembl" id="ENSPTET00000043273.1">
    <property type="protein sequence ID" value="ENSPTEP00000031379.1"/>
    <property type="gene ID" value="ENSPTEG00000030327.1"/>
</dbReference>
<evidence type="ECO:0000256" key="10">
    <source>
        <dbReference type="ARBA" id="ARBA00022553"/>
    </source>
</evidence>
<organism evidence="32 33">
    <name type="scientific">Piliocolobus tephrosceles</name>
    <name type="common">Ugandan red Colobus</name>
    <dbReference type="NCBI Taxonomy" id="591936"/>
    <lineage>
        <taxon>Eukaryota</taxon>
        <taxon>Metazoa</taxon>
        <taxon>Chordata</taxon>
        <taxon>Craniata</taxon>
        <taxon>Vertebrata</taxon>
        <taxon>Euteleostomi</taxon>
        <taxon>Mammalia</taxon>
        <taxon>Eutheria</taxon>
        <taxon>Euarchontoglires</taxon>
        <taxon>Primates</taxon>
        <taxon>Haplorrhini</taxon>
        <taxon>Catarrhini</taxon>
        <taxon>Cercopithecidae</taxon>
        <taxon>Colobinae</taxon>
        <taxon>Piliocolobus</taxon>
    </lineage>
</organism>
<dbReference type="GO" id="GO:0007032">
    <property type="term" value="P:endosome organization"/>
    <property type="evidence" value="ECO:0007669"/>
    <property type="project" value="TreeGrafter"/>
</dbReference>
<evidence type="ECO:0000256" key="7">
    <source>
        <dbReference type="ARBA" id="ARBA00004541"/>
    </source>
</evidence>
<keyword evidence="33" id="KW-1185">Reference proteome</keyword>
<keyword evidence="13 29" id="KW-0547">Nucleotide-binding</keyword>
<evidence type="ECO:0000256" key="27">
    <source>
        <dbReference type="ARBA" id="ARBA00034111"/>
    </source>
</evidence>
<evidence type="ECO:0000256" key="29">
    <source>
        <dbReference type="RuleBase" id="RU367084"/>
    </source>
</evidence>
<dbReference type="InterPro" id="IPR039756">
    <property type="entry name" value="Lsb6/PI4K2"/>
</dbReference>
<dbReference type="InterPro" id="IPR000403">
    <property type="entry name" value="PI3/4_kinase_cat_dom"/>
</dbReference>
<proteinExistence type="inferred from homology"/>
<evidence type="ECO:0000256" key="2">
    <source>
        <dbReference type="ARBA" id="ARBA00004173"/>
    </source>
</evidence>
<dbReference type="GO" id="GO:0005524">
    <property type="term" value="F:ATP binding"/>
    <property type="evidence" value="ECO:0007669"/>
    <property type="project" value="UniProtKB-UniRule"/>
</dbReference>
<comment type="subcellular location">
    <subcellularLocation>
        <location evidence="4">Cell projection</location>
        <location evidence="4">Dendrite</location>
    </subcellularLocation>
    <subcellularLocation>
        <location evidence="7">Cytoplasmic vesicle</location>
    </subcellularLocation>
    <subcellularLocation>
        <location evidence="3">Endosome</location>
    </subcellularLocation>
    <subcellularLocation>
        <location evidence="28">Golgi apparatus</location>
        <location evidence="28">trans-Golgi network membrane</location>
        <topology evidence="28">Lipid-anchor</topology>
    </subcellularLocation>
    <subcellularLocation>
        <location evidence="5">Membrane raft</location>
    </subcellularLocation>
    <subcellularLocation>
        <location evidence="29">Membrane</location>
        <topology evidence="29">Peripheral membrane protein</topology>
    </subcellularLocation>
    <subcellularLocation>
        <location evidence="2">Mitochondrion</location>
    </subcellularLocation>
    <subcellularLocation>
        <location evidence="6">Perikaryon</location>
    </subcellularLocation>
    <subcellularLocation>
        <location evidence="27">Presynaptic cell membrane</location>
    </subcellularLocation>
    <subcellularLocation>
        <location evidence="26">Synapse</location>
        <location evidence="26">Synaptosome</location>
    </subcellularLocation>
</comment>
<evidence type="ECO:0000256" key="18">
    <source>
        <dbReference type="ARBA" id="ARBA00023034"/>
    </source>
</evidence>
<dbReference type="PANTHER" id="PTHR12865">
    <property type="entry name" value="PHOSPHATIDYLINOSITOL 4-KINASE TYPE-II"/>
    <property type="match status" value="1"/>
</dbReference>
<evidence type="ECO:0000256" key="13">
    <source>
        <dbReference type="ARBA" id="ARBA00022741"/>
    </source>
</evidence>
<keyword evidence="15 29" id="KW-0418">Kinase</keyword>
<keyword evidence="10" id="KW-0597">Phosphoprotein</keyword>
<evidence type="ECO:0000256" key="1">
    <source>
        <dbReference type="ARBA" id="ARBA00001686"/>
    </source>
</evidence>
<evidence type="ECO:0000256" key="28">
    <source>
        <dbReference type="ARBA" id="ARBA00037864"/>
    </source>
</evidence>
<evidence type="ECO:0000256" key="15">
    <source>
        <dbReference type="ARBA" id="ARBA00022777"/>
    </source>
</evidence>
<feature type="compositionally biased region" description="Low complexity" evidence="30">
    <location>
        <begin position="31"/>
        <end position="45"/>
    </location>
</feature>
<evidence type="ECO:0000256" key="25">
    <source>
        <dbReference type="ARBA" id="ARBA00023329"/>
    </source>
</evidence>
<evidence type="ECO:0000256" key="5">
    <source>
        <dbReference type="ARBA" id="ARBA00004285"/>
    </source>
</evidence>
<dbReference type="AlphaFoldDB" id="A0A8C9I5F1"/>
<evidence type="ECO:0000256" key="12">
    <source>
        <dbReference type="ARBA" id="ARBA00022679"/>
    </source>
</evidence>
<feature type="region of interest" description="Disordered" evidence="30">
    <location>
        <begin position="1"/>
        <end position="74"/>
    </location>
</feature>
<keyword evidence="17" id="KW-0770">Synapse</keyword>
<evidence type="ECO:0000256" key="22">
    <source>
        <dbReference type="ARBA" id="ARBA00023139"/>
    </source>
</evidence>
<reference evidence="32" key="1">
    <citation type="submission" date="2025-08" db="UniProtKB">
        <authorList>
            <consortium name="Ensembl"/>
        </authorList>
    </citation>
    <scope>IDENTIFICATION</scope>
</reference>
<evidence type="ECO:0000313" key="33">
    <source>
        <dbReference type="Proteomes" id="UP000694416"/>
    </source>
</evidence>
<dbReference type="PANTHER" id="PTHR12865:SF7">
    <property type="entry name" value="PHOSPHATIDYLINOSITOL 4-KINASE TYPE 2-ALPHA"/>
    <property type="match status" value="1"/>
</dbReference>
<keyword evidence="14" id="KW-0967">Endosome</keyword>
<dbReference type="GO" id="GO:0004430">
    <property type="term" value="F:1-phosphatidylinositol 4-kinase activity"/>
    <property type="evidence" value="ECO:0007669"/>
    <property type="project" value="UniProtKB-UniRule"/>
</dbReference>
<keyword evidence="11" id="KW-0771">Synaptosome</keyword>
<comment type="similarity">
    <text evidence="8 29">Belongs to the PI3/PI4-kinase family. Type II PI4K subfamily.</text>
</comment>
<evidence type="ECO:0000256" key="20">
    <source>
        <dbReference type="ARBA" id="ARBA00023128"/>
    </source>
</evidence>
<keyword evidence="20" id="KW-0496">Mitochondrion</keyword>
<dbReference type="GO" id="GO:0043204">
    <property type="term" value="C:perikaryon"/>
    <property type="evidence" value="ECO:0007669"/>
    <property type="project" value="UniProtKB-SubCell"/>
</dbReference>
<dbReference type="GO" id="GO:0030425">
    <property type="term" value="C:dendrite"/>
    <property type="evidence" value="ECO:0007669"/>
    <property type="project" value="UniProtKB-SubCell"/>
</dbReference>
<evidence type="ECO:0000256" key="19">
    <source>
        <dbReference type="ARBA" id="ARBA00023098"/>
    </source>
</evidence>
<keyword evidence="12 29" id="KW-0808">Transferase</keyword>
<evidence type="ECO:0000256" key="23">
    <source>
        <dbReference type="ARBA" id="ARBA00023273"/>
    </source>
</evidence>
<reference evidence="32" key="2">
    <citation type="submission" date="2025-09" db="UniProtKB">
        <authorList>
            <consortium name="Ensembl"/>
        </authorList>
    </citation>
    <scope>IDENTIFICATION</scope>
</reference>
<dbReference type="PROSITE" id="PS50290">
    <property type="entry name" value="PI3_4_KINASE_3"/>
    <property type="match status" value="1"/>
</dbReference>
<keyword evidence="21 29" id="KW-0472">Membrane</keyword>
<sequence length="437" mass="48677">MDETSPLVSPERAQPPDYTFPSSSGAHFPQVPGGAVRVAAAAGSGPSPPGSPGHDRERQPLLDRARGAAAQGQTQTVAAQAQALAAQAAAAAHAAQAHRERNEFPEDPEFEAVVRQAELAIERCIFPERIYQGSSGSYFVKDLQGRIIAVFKPKNEEPYGHLNPKWTKWLQKLCCPCCFGRDCLVLNQGYLSEAGASLVDQKLELNIVPRTKVSDPSPGNLAAWPQFPGSFSVEGLVRVSRIPSPPLQKLKVIPLFSANFIFLFTDRGNDNWLIKYDCPMDSSSSRDTDWVVVKEPVIKVAAIDNGLAFPLKHPDSWRAYPFYWAWLPQAKVPFSQEIKDLILPKISDPNFVKDLEEDLYELFKKDPGFDRGQFHKQIAVMRGQILNLTQALKDNKSPLHLVQMPPVIVETARSHQRSSSESYTQSFQSRKPFFSWW</sequence>
<keyword evidence="9" id="KW-1003">Cell membrane</keyword>
<keyword evidence="24" id="KW-0449">Lipoprotein</keyword>
<feature type="domain" description="PI3K/PI4K catalytic" evidence="31">
    <location>
        <begin position="124"/>
        <end position="411"/>
    </location>
</feature>
<dbReference type="GO" id="GO:0005802">
    <property type="term" value="C:trans-Golgi network"/>
    <property type="evidence" value="ECO:0007669"/>
    <property type="project" value="TreeGrafter"/>
</dbReference>
<dbReference type="GO" id="GO:0042734">
    <property type="term" value="C:presynaptic membrane"/>
    <property type="evidence" value="ECO:0007669"/>
    <property type="project" value="UniProtKB-SubCell"/>
</dbReference>
<evidence type="ECO:0000256" key="11">
    <source>
        <dbReference type="ARBA" id="ARBA00022599"/>
    </source>
</evidence>
<dbReference type="GO" id="GO:0007030">
    <property type="term" value="P:Golgi organization"/>
    <property type="evidence" value="ECO:0007669"/>
    <property type="project" value="TreeGrafter"/>
</dbReference>
<keyword evidence="16 29" id="KW-0067">ATP-binding</keyword>
<keyword evidence="22" id="KW-0564">Palmitate</keyword>
<comment type="catalytic activity">
    <reaction evidence="1 29">
        <text>a 1,2-diacyl-sn-glycero-3-phospho-(1D-myo-inositol) + ATP = a 1,2-diacyl-sn-glycero-3-phospho-(1D-myo-inositol 4-phosphate) + ADP + H(+)</text>
        <dbReference type="Rhea" id="RHEA:19877"/>
        <dbReference type="ChEBI" id="CHEBI:15378"/>
        <dbReference type="ChEBI" id="CHEBI:30616"/>
        <dbReference type="ChEBI" id="CHEBI:57880"/>
        <dbReference type="ChEBI" id="CHEBI:58178"/>
        <dbReference type="ChEBI" id="CHEBI:456216"/>
        <dbReference type="EC" id="2.7.1.67"/>
    </reaction>
</comment>